<dbReference type="InterPro" id="IPR036388">
    <property type="entry name" value="WH-like_DNA-bd_sf"/>
</dbReference>
<dbReference type="PROSITE" id="PS51755">
    <property type="entry name" value="OMPR_PHOB"/>
    <property type="match status" value="1"/>
</dbReference>
<dbReference type="Proteomes" id="UP000011724">
    <property type="component" value="Chromosome"/>
</dbReference>
<dbReference type="EMBL" id="FO203427">
    <property type="protein sequence ID" value="CCH50188.1"/>
    <property type="molecule type" value="Genomic_DNA"/>
</dbReference>
<dbReference type="KEGG" id="dpi:BN4_20126"/>
<evidence type="ECO:0000259" key="9">
    <source>
        <dbReference type="PROSITE" id="PS51755"/>
    </source>
</evidence>
<dbReference type="InterPro" id="IPR001867">
    <property type="entry name" value="OmpR/PhoB-type_DNA-bd"/>
</dbReference>
<gene>
    <name evidence="10" type="primary">ompR</name>
    <name evidence="10" type="ordered locus">BN4_20126</name>
</gene>
<dbReference type="PROSITE" id="PS50110">
    <property type="entry name" value="RESPONSE_REGULATORY"/>
    <property type="match status" value="1"/>
</dbReference>
<dbReference type="InterPro" id="IPR039420">
    <property type="entry name" value="WalR-like"/>
</dbReference>
<dbReference type="GO" id="GO:0005829">
    <property type="term" value="C:cytosol"/>
    <property type="evidence" value="ECO:0007669"/>
    <property type="project" value="TreeGrafter"/>
</dbReference>
<dbReference type="CDD" id="cd17623">
    <property type="entry name" value="REC_OmpR_CpxR"/>
    <property type="match status" value="1"/>
</dbReference>
<keyword evidence="2" id="KW-0902">Two-component regulatory system</keyword>
<protein>
    <submittedName>
        <fullName evidence="10">Transcriptional regulatory protein ompR</fullName>
    </submittedName>
</protein>
<dbReference type="SMART" id="SM00448">
    <property type="entry name" value="REC"/>
    <property type="match status" value="1"/>
</dbReference>
<dbReference type="GO" id="GO:0006355">
    <property type="term" value="P:regulation of DNA-templated transcription"/>
    <property type="evidence" value="ECO:0007669"/>
    <property type="project" value="InterPro"/>
</dbReference>
<dbReference type="SUPFAM" id="SSF46894">
    <property type="entry name" value="C-terminal effector domain of the bipartite response regulators"/>
    <property type="match status" value="1"/>
</dbReference>
<dbReference type="GO" id="GO:0000156">
    <property type="term" value="F:phosphorelay response regulator activity"/>
    <property type="evidence" value="ECO:0007669"/>
    <property type="project" value="TreeGrafter"/>
</dbReference>
<organism evidence="10 11">
    <name type="scientific">Pseudodesulfovibrio piezophilus (strain DSM 21447 / JCM 15486 / C1TLV30)</name>
    <name type="common">Desulfovibrio piezophilus</name>
    <dbReference type="NCBI Taxonomy" id="1322246"/>
    <lineage>
        <taxon>Bacteria</taxon>
        <taxon>Pseudomonadati</taxon>
        <taxon>Thermodesulfobacteriota</taxon>
        <taxon>Desulfovibrionia</taxon>
        <taxon>Desulfovibrionales</taxon>
        <taxon>Desulfovibrionaceae</taxon>
    </lineage>
</organism>
<dbReference type="InterPro" id="IPR058124">
    <property type="entry name" value="CpxR-like_REC"/>
</dbReference>
<dbReference type="BioCyc" id="DPIE1322246:BN4_RS14865-MONOMER"/>
<dbReference type="AlphaFoldDB" id="M1WY77"/>
<dbReference type="Pfam" id="PF00072">
    <property type="entry name" value="Response_reg"/>
    <property type="match status" value="1"/>
</dbReference>
<evidence type="ECO:0000256" key="1">
    <source>
        <dbReference type="ARBA" id="ARBA00022553"/>
    </source>
</evidence>
<dbReference type="Gene3D" id="1.10.10.10">
    <property type="entry name" value="Winged helix-like DNA-binding domain superfamily/Winged helix DNA-binding domain"/>
    <property type="match status" value="1"/>
</dbReference>
<dbReference type="PANTHER" id="PTHR48111">
    <property type="entry name" value="REGULATOR OF RPOS"/>
    <property type="match status" value="1"/>
</dbReference>
<keyword evidence="5" id="KW-0804">Transcription</keyword>
<evidence type="ECO:0000313" key="10">
    <source>
        <dbReference type="EMBL" id="CCH50188.1"/>
    </source>
</evidence>
<dbReference type="GO" id="GO:0000976">
    <property type="term" value="F:transcription cis-regulatory region binding"/>
    <property type="evidence" value="ECO:0007669"/>
    <property type="project" value="TreeGrafter"/>
</dbReference>
<dbReference type="GO" id="GO:0032993">
    <property type="term" value="C:protein-DNA complex"/>
    <property type="evidence" value="ECO:0007669"/>
    <property type="project" value="TreeGrafter"/>
</dbReference>
<dbReference type="STRING" id="1322246.BN4_20126"/>
<feature type="domain" description="OmpR/PhoB-type" evidence="9">
    <location>
        <begin position="135"/>
        <end position="234"/>
    </location>
</feature>
<keyword evidence="11" id="KW-1185">Reference proteome</keyword>
<reference evidence="11" key="2">
    <citation type="journal article" date="2013" name="Stand. Genomic Sci.">
        <title>Complete genome sequence of Desulfocapsa sulfexigens, a marine deltaproteobacterium specialized in disproportionating inorganic sulfur compounds.</title>
        <authorList>
            <person name="Finster K.W."/>
            <person name="Kjeldsen K.U."/>
            <person name="Kube M."/>
            <person name="Reinhardt R."/>
            <person name="Mussmann M."/>
            <person name="Amann R."/>
            <person name="Schreiber L."/>
        </authorList>
    </citation>
    <scope>NUCLEOTIDE SEQUENCE [LARGE SCALE GENOMIC DNA]</scope>
    <source>
        <strain evidence="11">DSM 10523 / SB164P1</strain>
    </source>
</reference>
<evidence type="ECO:0000259" key="8">
    <source>
        <dbReference type="PROSITE" id="PS50110"/>
    </source>
</evidence>
<dbReference type="eggNOG" id="COG0745">
    <property type="taxonomic scope" value="Bacteria"/>
</dbReference>
<dbReference type="SMART" id="SM00862">
    <property type="entry name" value="Trans_reg_C"/>
    <property type="match status" value="1"/>
</dbReference>
<dbReference type="InterPro" id="IPR011006">
    <property type="entry name" value="CheY-like_superfamily"/>
</dbReference>
<evidence type="ECO:0000256" key="5">
    <source>
        <dbReference type="ARBA" id="ARBA00023163"/>
    </source>
</evidence>
<dbReference type="InterPro" id="IPR001789">
    <property type="entry name" value="Sig_transdc_resp-reg_receiver"/>
</dbReference>
<dbReference type="RefSeq" id="WP_015416230.1">
    <property type="nucleotide sequence ID" value="NC_020409.1"/>
</dbReference>
<evidence type="ECO:0000256" key="2">
    <source>
        <dbReference type="ARBA" id="ARBA00023012"/>
    </source>
</evidence>
<dbReference type="PATRIC" id="fig|879567.3.peg.3184"/>
<evidence type="ECO:0000256" key="3">
    <source>
        <dbReference type="ARBA" id="ARBA00023015"/>
    </source>
</evidence>
<name>M1WY77_PSEP2</name>
<keyword evidence="1 6" id="KW-0597">Phosphoprotein</keyword>
<dbReference type="Gene3D" id="6.10.250.690">
    <property type="match status" value="1"/>
</dbReference>
<evidence type="ECO:0000313" key="11">
    <source>
        <dbReference type="Proteomes" id="UP000011724"/>
    </source>
</evidence>
<dbReference type="SUPFAM" id="SSF52172">
    <property type="entry name" value="CheY-like"/>
    <property type="match status" value="1"/>
</dbReference>
<reference evidence="10 11" key="1">
    <citation type="journal article" date="2013" name="PLoS ONE">
        <title>The first genomic and proteomic characterization of a deep-sea sulfate reducer: insights into the piezophilic lifestyle of Desulfovibrio piezophilus.</title>
        <authorList>
            <person name="Pradel N."/>
            <person name="Ji B."/>
            <person name="Gimenez G."/>
            <person name="Talla E."/>
            <person name="Lenoble P."/>
            <person name="Garel M."/>
            <person name="Tamburini C."/>
            <person name="Fourquet P."/>
            <person name="Lebrun R."/>
            <person name="Bertin P."/>
            <person name="Denis Y."/>
            <person name="Pophillat M."/>
            <person name="Barbe V."/>
            <person name="Ollivier B."/>
            <person name="Dolla A."/>
        </authorList>
    </citation>
    <scope>NUCLEOTIDE SEQUENCE [LARGE SCALE GENOMIC DNA]</scope>
    <source>
        <strain evidence="11">DSM 10523 / SB164P1</strain>
    </source>
</reference>
<dbReference type="FunFam" id="3.40.50.2300:FF:000001">
    <property type="entry name" value="DNA-binding response regulator PhoB"/>
    <property type="match status" value="1"/>
</dbReference>
<dbReference type="CDD" id="cd00383">
    <property type="entry name" value="trans_reg_C"/>
    <property type="match status" value="1"/>
</dbReference>
<evidence type="ECO:0000256" key="7">
    <source>
        <dbReference type="PROSITE-ProRule" id="PRU01091"/>
    </source>
</evidence>
<sequence>MDNNGAILIIDDDDELRELITEYLTGYGFKVLTLPSGEKVVETVTAEKPCLVILDIMMPGKDGLQVLGELRTVSSVPVIMLTAKGEDTDRIVGLELGADDYMPKPFNPRELLARIKAILRRYEIIASENGTRHSTRLIECGGLSLNTARQVVTVEEDELELSATEYRLLKVFMNNPDTAMTRDELMNLVWDKDFSAFDRSIDVHVHKLRSLLKPYEAHASRIKTVWGTGYMFLGAS</sequence>
<accession>M1WY77</accession>
<proteinExistence type="predicted"/>
<dbReference type="HOGENOM" id="CLU_000445_30_4_7"/>
<feature type="domain" description="Response regulatory" evidence="8">
    <location>
        <begin position="6"/>
        <end position="119"/>
    </location>
</feature>
<dbReference type="PANTHER" id="PTHR48111:SF4">
    <property type="entry name" value="DNA-BINDING DUAL TRANSCRIPTIONAL REGULATOR OMPR"/>
    <property type="match status" value="1"/>
</dbReference>
<feature type="modified residue" description="4-aspartylphosphate" evidence="6">
    <location>
        <position position="55"/>
    </location>
</feature>
<dbReference type="OrthoDB" id="368799at2"/>
<evidence type="ECO:0000256" key="6">
    <source>
        <dbReference type="PROSITE-ProRule" id="PRU00169"/>
    </source>
</evidence>
<keyword evidence="4 7" id="KW-0238">DNA-binding</keyword>
<dbReference type="Pfam" id="PF00486">
    <property type="entry name" value="Trans_reg_C"/>
    <property type="match status" value="1"/>
</dbReference>
<dbReference type="Gene3D" id="3.40.50.2300">
    <property type="match status" value="1"/>
</dbReference>
<keyword evidence="3" id="KW-0805">Transcription regulation</keyword>
<dbReference type="InterPro" id="IPR016032">
    <property type="entry name" value="Sig_transdc_resp-reg_C-effctor"/>
</dbReference>
<evidence type="ECO:0000256" key="4">
    <source>
        <dbReference type="ARBA" id="ARBA00023125"/>
    </source>
</evidence>
<feature type="DNA-binding region" description="OmpR/PhoB-type" evidence="7">
    <location>
        <begin position="135"/>
        <end position="234"/>
    </location>
</feature>